<comment type="caution">
    <text evidence="1">The sequence shown here is derived from an EMBL/GenBank/DDBJ whole genome shotgun (WGS) entry which is preliminary data.</text>
</comment>
<dbReference type="Proteomes" id="UP000823388">
    <property type="component" value="Chromosome 5K"/>
</dbReference>
<organism evidence="1 2">
    <name type="scientific">Panicum virgatum</name>
    <name type="common">Blackwell switchgrass</name>
    <dbReference type="NCBI Taxonomy" id="38727"/>
    <lineage>
        <taxon>Eukaryota</taxon>
        <taxon>Viridiplantae</taxon>
        <taxon>Streptophyta</taxon>
        <taxon>Embryophyta</taxon>
        <taxon>Tracheophyta</taxon>
        <taxon>Spermatophyta</taxon>
        <taxon>Magnoliopsida</taxon>
        <taxon>Liliopsida</taxon>
        <taxon>Poales</taxon>
        <taxon>Poaceae</taxon>
        <taxon>PACMAD clade</taxon>
        <taxon>Panicoideae</taxon>
        <taxon>Panicodae</taxon>
        <taxon>Paniceae</taxon>
        <taxon>Panicinae</taxon>
        <taxon>Panicum</taxon>
        <taxon>Panicum sect. Hiantes</taxon>
    </lineage>
</organism>
<proteinExistence type="predicted"/>
<gene>
    <name evidence="1" type="ORF">PVAP13_5KG530507</name>
</gene>
<dbReference type="EMBL" id="CM029045">
    <property type="protein sequence ID" value="KAG2600492.1"/>
    <property type="molecule type" value="Genomic_DNA"/>
</dbReference>
<keyword evidence="2" id="KW-1185">Reference proteome</keyword>
<dbReference type="AlphaFoldDB" id="A0A8T0SLX8"/>
<protein>
    <submittedName>
        <fullName evidence="1">Uncharacterized protein</fullName>
    </submittedName>
</protein>
<evidence type="ECO:0000313" key="2">
    <source>
        <dbReference type="Proteomes" id="UP000823388"/>
    </source>
</evidence>
<name>A0A8T0SLX8_PANVG</name>
<sequence length="59" mass="6661">MSLLHYCLGLHKFSFRLMAARSLQFRSSIRQWACSTARDRALPTGKLSDSLTFTSRPAA</sequence>
<reference evidence="1" key="1">
    <citation type="submission" date="2020-05" db="EMBL/GenBank/DDBJ databases">
        <title>WGS assembly of Panicum virgatum.</title>
        <authorList>
            <person name="Lovell J.T."/>
            <person name="Jenkins J."/>
            <person name="Shu S."/>
            <person name="Juenger T.E."/>
            <person name="Schmutz J."/>
        </authorList>
    </citation>
    <scope>NUCLEOTIDE SEQUENCE</scope>
    <source>
        <strain evidence="1">AP13</strain>
    </source>
</reference>
<evidence type="ECO:0000313" key="1">
    <source>
        <dbReference type="EMBL" id="KAG2600492.1"/>
    </source>
</evidence>
<accession>A0A8T0SLX8</accession>